<proteinExistence type="predicted"/>
<dbReference type="Proteomes" id="UP001139289">
    <property type="component" value="Unassembled WGS sequence"/>
</dbReference>
<protein>
    <submittedName>
        <fullName evidence="1">Uncharacterized protein</fullName>
    </submittedName>
</protein>
<sequence length="48" mass="5070">MATESLPELPRAHRGVYRGAVRMAQTASEAAGAAGIPRPLVELVNVRV</sequence>
<evidence type="ECO:0000313" key="1">
    <source>
        <dbReference type="EMBL" id="MCC2029925.1"/>
    </source>
</evidence>
<organism evidence="1 2">
    <name type="scientific">Microbacterium tenebrionis</name>
    <dbReference type="NCBI Taxonomy" id="2830665"/>
    <lineage>
        <taxon>Bacteria</taxon>
        <taxon>Bacillati</taxon>
        <taxon>Actinomycetota</taxon>
        <taxon>Actinomycetes</taxon>
        <taxon>Micrococcales</taxon>
        <taxon>Microbacteriaceae</taxon>
        <taxon>Microbacterium</taxon>
    </lineage>
</organism>
<dbReference type="EMBL" id="JAGTTM010000003">
    <property type="protein sequence ID" value="MCC2029925.1"/>
    <property type="molecule type" value="Genomic_DNA"/>
</dbReference>
<name>A0A9X1S155_9MICO</name>
<dbReference type="RefSeq" id="WP_227530901.1">
    <property type="nucleotide sequence ID" value="NZ_JAGTTM010000003.1"/>
</dbReference>
<gene>
    <name evidence="1" type="ORF">KEC56_10425</name>
</gene>
<evidence type="ECO:0000313" key="2">
    <source>
        <dbReference type="Proteomes" id="UP001139289"/>
    </source>
</evidence>
<keyword evidence="2" id="KW-1185">Reference proteome</keyword>
<comment type="caution">
    <text evidence="1">The sequence shown here is derived from an EMBL/GenBank/DDBJ whole genome shotgun (WGS) entry which is preliminary data.</text>
</comment>
<reference evidence="1" key="1">
    <citation type="submission" date="2021-04" db="EMBL/GenBank/DDBJ databases">
        <title>Microbacterium tenobrionis sp. nov. and Microbacterium allomyrinae sp. nov., isolated from larvae of Tenobrio molitor and Allomyrina dichotoma, respectively.</title>
        <authorList>
            <person name="Lee S.D."/>
        </authorList>
    </citation>
    <scope>NUCLEOTIDE SEQUENCE</scope>
    <source>
        <strain evidence="1">YMB-B2</strain>
    </source>
</reference>
<accession>A0A9X1S155</accession>
<dbReference type="AlphaFoldDB" id="A0A9X1S155"/>